<feature type="transmembrane region" description="Helical" evidence="7">
    <location>
        <begin position="145"/>
        <end position="166"/>
    </location>
</feature>
<evidence type="ECO:0000256" key="7">
    <source>
        <dbReference type="RuleBase" id="RU363032"/>
    </source>
</evidence>
<feature type="transmembrane region" description="Helical" evidence="7">
    <location>
        <begin position="199"/>
        <end position="218"/>
    </location>
</feature>
<comment type="similarity">
    <text evidence="7">Belongs to the binding-protein-dependent transport system permease family.</text>
</comment>
<evidence type="ECO:0000313" key="10">
    <source>
        <dbReference type="Proteomes" id="UP000623608"/>
    </source>
</evidence>
<keyword evidence="6 7" id="KW-0472">Membrane</keyword>
<dbReference type="EMBL" id="BOMY01000002">
    <property type="protein sequence ID" value="GIF17949.1"/>
    <property type="molecule type" value="Genomic_DNA"/>
</dbReference>
<evidence type="ECO:0000259" key="8">
    <source>
        <dbReference type="PROSITE" id="PS50928"/>
    </source>
</evidence>
<dbReference type="CDD" id="cd06261">
    <property type="entry name" value="TM_PBP2"/>
    <property type="match status" value="1"/>
</dbReference>
<keyword evidence="4 7" id="KW-0812">Transmembrane</keyword>
<evidence type="ECO:0000256" key="3">
    <source>
        <dbReference type="ARBA" id="ARBA00022475"/>
    </source>
</evidence>
<evidence type="ECO:0000313" key="9">
    <source>
        <dbReference type="EMBL" id="GIF17949.1"/>
    </source>
</evidence>
<evidence type="ECO:0000256" key="6">
    <source>
        <dbReference type="ARBA" id="ARBA00023136"/>
    </source>
</evidence>
<dbReference type="Proteomes" id="UP000623608">
    <property type="component" value="Unassembled WGS sequence"/>
</dbReference>
<dbReference type="AlphaFoldDB" id="A0A919NG26"/>
<protein>
    <submittedName>
        <fullName evidence="9">Sugar ABC transporter permease</fullName>
    </submittedName>
</protein>
<keyword evidence="10" id="KW-1185">Reference proteome</keyword>
<comment type="subcellular location">
    <subcellularLocation>
        <location evidence="1 7">Cell membrane</location>
        <topology evidence="1 7">Multi-pass membrane protein</topology>
    </subcellularLocation>
</comment>
<dbReference type="Pfam" id="PF00528">
    <property type="entry name" value="BPD_transp_1"/>
    <property type="match status" value="1"/>
</dbReference>
<dbReference type="PROSITE" id="PS50928">
    <property type="entry name" value="ABC_TM1"/>
    <property type="match status" value="1"/>
</dbReference>
<dbReference type="GO" id="GO:0055085">
    <property type="term" value="P:transmembrane transport"/>
    <property type="evidence" value="ECO:0007669"/>
    <property type="project" value="InterPro"/>
</dbReference>
<reference evidence="9" key="1">
    <citation type="submission" date="2021-01" db="EMBL/GenBank/DDBJ databases">
        <title>Whole genome shotgun sequence of Actinoplanes tereljensis NBRC 105297.</title>
        <authorList>
            <person name="Komaki H."/>
            <person name="Tamura T."/>
        </authorList>
    </citation>
    <scope>NUCLEOTIDE SEQUENCE</scope>
    <source>
        <strain evidence="9">NBRC 105297</strain>
    </source>
</reference>
<dbReference type="PANTHER" id="PTHR43227">
    <property type="entry name" value="BLL4140 PROTEIN"/>
    <property type="match status" value="1"/>
</dbReference>
<feature type="transmembrane region" description="Helical" evidence="7">
    <location>
        <begin position="112"/>
        <end position="133"/>
    </location>
</feature>
<keyword evidence="2 7" id="KW-0813">Transport</keyword>
<evidence type="ECO:0000256" key="2">
    <source>
        <dbReference type="ARBA" id="ARBA00022448"/>
    </source>
</evidence>
<feature type="transmembrane region" description="Helical" evidence="7">
    <location>
        <begin position="305"/>
        <end position="326"/>
    </location>
</feature>
<sequence>MRGPKGPRTPSLLQELSLATMTSVPETKRTPRVYAVKVQTRRGRKLRDNLTGYAFLIGAIFCFALFSWFPMIRGIVMSFQHTKRGVTSWVGFDNYTRIVQDPSFWTAWKNTFYFTVLALILGYLVPFVVAILLNELRHGKGYLRILVYLPVMLPPASALFLFKYYAYDPSDAGLFNAILKFLHLPTSEWMQSPTMTMPAMVLASTWMNMGGAVLIYLASLQNIPGELYEAAELDGAGIFRRIWNVTIPQTRLILALLAMLQIVATMQVFIEPLILANGAGTQDSATSVAYLIYQHGFFQNDLNGAAALGVIMLLVLAAFSAVYVRLTTKQD</sequence>
<comment type="caution">
    <text evidence="9">The sequence shown here is derived from an EMBL/GenBank/DDBJ whole genome shotgun (WGS) entry which is preliminary data.</text>
</comment>
<feature type="transmembrane region" description="Helical" evidence="7">
    <location>
        <begin position="50"/>
        <end position="69"/>
    </location>
</feature>
<dbReference type="PANTHER" id="PTHR43227:SF7">
    <property type="entry name" value="ARABINOOLIGOSACCHARIDES TRANSPORT SYSTEM PERMEASE PROTEIN ARAP"/>
    <property type="match status" value="1"/>
</dbReference>
<accession>A0A919NG26</accession>
<keyword evidence="3" id="KW-1003">Cell membrane</keyword>
<dbReference type="InterPro" id="IPR035906">
    <property type="entry name" value="MetI-like_sf"/>
</dbReference>
<feature type="domain" description="ABC transmembrane type-1" evidence="8">
    <location>
        <begin position="108"/>
        <end position="323"/>
    </location>
</feature>
<dbReference type="SUPFAM" id="SSF161098">
    <property type="entry name" value="MetI-like"/>
    <property type="match status" value="1"/>
</dbReference>
<dbReference type="Gene3D" id="1.10.3720.10">
    <property type="entry name" value="MetI-like"/>
    <property type="match status" value="1"/>
</dbReference>
<dbReference type="InterPro" id="IPR050809">
    <property type="entry name" value="UgpAE/MalFG_permease"/>
</dbReference>
<proteinExistence type="inferred from homology"/>
<feature type="transmembrane region" description="Helical" evidence="7">
    <location>
        <begin position="250"/>
        <end position="270"/>
    </location>
</feature>
<dbReference type="GO" id="GO:0005886">
    <property type="term" value="C:plasma membrane"/>
    <property type="evidence" value="ECO:0007669"/>
    <property type="project" value="UniProtKB-SubCell"/>
</dbReference>
<evidence type="ECO:0000256" key="5">
    <source>
        <dbReference type="ARBA" id="ARBA00022989"/>
    </source>
</evidence>
<gene>
    <name evidence="9" type="ORF">Ate02nite_06790</name>
</gene>
<organism evidence="9 10">
    <name type="scientific">Paractinoplanes tereljensis</name>
    <dbReference type="NCBI Taxonomy" id="571912"/>
    <lineage>
        <taxon>Bacteria</taxon>
        <taxon>Bacillati</taxon>
        <taxon>Actinomycetota</taxon>
        <taxon>Actinomycetes</taxon>
        <taxon>Micromonosporales</taxon>
        <taxon>Micromonosporaceae</taxon>
        <taxon>Paractinoplanes</taxon>
    </lineage>
</organism>
<keyword evidence="5 7" id="KW-1133">Transmembrane helix</keyword>
<dbReference type="InterPro" id="IPR000515">
    <property type="entry name" value="MetI-like"/>
</dbReference>
<name>A0A919NG26_9ACTN</name>
<evidence type="ECO:0000256" key="4">
    <source>
        <dbReference type="ARBA" id="ARBA00022692"/>
    </source>
</evidence>
<evidence type="ECO:0000256" key="1">
    <source>
        <dbReference type="ARBA" id="ARBA00004651"/>
    </source>
</evidence>